<organism evidence="4 5">
    <name type="scientific">Pundamilia nyererei</name>
    <dbReference type="NCBI Taxonomy" id="303518"/>
    <lineage>
        <taxon>Eukaryota</taxon>
        <taxon>Metazoa</taxon>
        <taxon>Chordata</taxon>
        <taxon>Craniata</taxon>
        <taxon>Vertebrata</taxon>
        <taxon>Euteleostomi</taxon>
        <taxon>Actinopterygii</taxon>
        <taxon>Neopterygii</taxon>
        <taxon>Teleostei</taxon>
        <taxon>Neoteleostei</taxon>
        <taxon>Acanthomorphata</taxon>
        <taxon>Ovalentaria</taxon>
        <taxon>Cichlomorphae</taxon>
        <taxon>Cichliformes</taxon>
        <taxon>Cichlidae</taxon>
        <taxon>African cichlids</taxon>
        <taxon>Pseudocrenilabrinae</taxon>
        <taxon>Haplochromini</taxon>
        <taxon>Pundamilia</taxon>
    </lineage>
</organism>
<feature type="transmembrane region" description="Helical" evidence="2">
    <location>
        <begin position="148"/>
        <end position="168"/>
    </location>
</feature>
<evidence type="ECO:0000256" key="2">
    <source>
        <dbReference type="SAM" id="Phobius"/>
    </source>
</evidence>
<dbReference type="Gene3D" id="2.60.40.10">
    <property type="entry name" value="Immunoglobulins"/>
    <property type="match status" value="1"/>
</dbReference>
<evidence type="ECO:0000313" key="5">
    <source>
        <dbReference type="RefSeq" id="XP_005734622.1"/>
    </source>
</evidence>
<feature type="region of interest" description="Disordered" evidence="1">
    <location>
        <begin position="182"/>
        <end position="209"/>
    </location>
</feature>
<feature type="signal peptide" evidence="3">
    <location>
        <begin position="1"/>
        <end position="19"/>
    </location>
</feature>
<dbReference type="AlphaFoldDB" id="A0A9Y3VHG5"/>
<dbReference type="InterPro" id="IPR013783">
    <property type="entry name" value="Ig-like_fold"/>
</dbReference>
<dbReference type="SUPFAM" id="SSF48726">
    <property type="entry name" value="Immunoglobulin"/>
    <property type="match status" value="1"/>
</dbReference>
<dbReference type="GeneID" id="102211119"/>
<dbReference type="GO" id="GO:0038023">
    <property type="term" value="F:signaling receptor activity"/>
    <property type="evidence" value="ECO:0007669"/>
    <property type="project" value="InterPro"/>
</dbReference>
<keyword evidence="2" id="KW-1133">Transmembrane helix</keyword>
<reference evidence="5" key="1">
    <citation type="submission" date="2025-08" db="UniProtKB">
        <authorList>
            <consortium name="RefSeq"/>
        </authorList>
    </citation>
    <scope>IDENTIFICATION</scope>
</reference>
<accession>A0A9Y3VHG5</accession>
<proteinExistence type="predicted"/>
<feature type="chain" id="PRO_5041446134" evidence="3">
    <location>
        <begin position="20"/>
        <end position="243"/>
    </location>
</feature>
<evidence type="ECO:0000313" key="4">
    <source>
        <dbReference type="Proteomes" id="UP000695023"/>
    </source>
</evidence>
<keyword evidence="4" id="KW-1185">Reference proteome</keyword>
<evidence type="ECO:0000256" key="1">
    <source>
        <dbReference type="SAM" id="MobiDB-lite"/>
    </source>
</evidence>
<sequence length="243" mass="27399">MKARPAWILIFFQLFEANAEVILKRLTEGQAVVISCSPWQAHGGLTGLHLYHRGVQSQTTLVSMTEAGEVTVATDHRARLVLSGDLSSMKVNVTISRLELSDTGLYMWDLSYRDTNSSDQMILCAQKTFVLVEVAGRPCHCSPGYAPLLWTIFTAAGLLLLTLTWLAIQKCVKLRSHRKPQPHAPIYEEKGRKQQHPSPRGPQNNHEAPSHLEEVNFPVYANPNIRQLQDNYYACPRQLKLRD</sequence>
<dbReference type="PANTHER" id="PTHR15343">
    <property type="entry name" value="CD7"/>
    <property type="match status" value="1"/>
</dbReference>
<dbReference type="GO" id="GO:0016020">
    <property type="term" value="C:membrane"/>
    <property type="evidence" value="ECO:0007669"/>
    <property type="project" value="InterPro"/>
</dbReference>
<dbReference type="InterPro" id="IPR036179">
    <property type="entry name" value="Ig-like_dom_sf"/>
</dbReference>
<dbReference type="GO" id="GO:0002250">
    <property type="term" value="P:adaptive immune response"/>
    <property type="evidence" value="ECO:0007669"/>
    <property type="project" value="InterPro"/>
</dbReference>
<name>A0A9Y3VHG5_9CICH</name>
<evidence type="ECO:0000256" key="3">
    <source>
        <dbReference type="SAM" id="SignalP"/>
    </source>
</evidence>
<dbReference type="InterPro" id="IPR039090">
    <property type="entry name" value="CD7"/>
</dbReference>
<dbReference type="RefSeq" id="XP_005734622.1">
    <property type="nucleotide sequence ID" value="XM_005734565.1"/>
</dbReference>
<keyword evidence="3" id="KW-0732">Signal</keyword>
<dbReference type="Proteomes" id="UP000695023">
    <property type="component" value="Unplaced"/>
</dbReference>
<keyword evidence="2" id="KW-0472">Membrane</keyword>
<gene>
    <name evidence="5" type="primary">LOC102211119</name>
</gene>
<keyword evidence="2" id="KW-0812">Transmembrane</keyword>
<protein>
    <submittedName>
        <fullName evidence="5">Uncharacterized protein LOC102211119</fullName>
    </submittedName>
</protein>
<dbReference type="PANTHER" id="PTHR15343:SF0">
    <property type="entry name" value="T-CELL ANTIGEN CD7"/>
    <property type="match status" value="1"/>
</dbReference>